<organism evidence="1 2">
    <name type="scientific">Penicillium chermesinum</name>
    <dbReference type="NCBI Taxonomy" id="63820"/>
    <lineage>
        <taxon>Eukaryota</taxon>
        <taxon>Fungi</taxon>
        <taxon>Dikarya</taxon>
        <taxon>Ascomycota</taxon>
        <taxon>Pezizomycotina</taxon>
        <taxon>Eurotiomycetes</taxon>
        <taxon>Eurotiomycetidae</taxon>
        <taxon>Eurotiales</taxon>
        <taxon>Aspergillaceae</taxon>
        <taxon>Penicillium</taxon>
    </lineage>
</organism>
<reference evidence="1" key="2">
    <citation type="journal article" date="2023" name="IMA Fungus">
        <title>Comparative genomic study of the Penicillium genus elucidates a diverse pangenome and 15 lateral gene transfer events.</title>
        <authorList>
            <person name="Petersen C."/>
            <person name="Sorensen T."/>
            <person name="Nielsen M.R."/>
            <person name="Sondergaard T.E."/>
            <person name="Sorensen J.L."/>
            <person name="Fitzpatrick D.A."/>
            <person name="Frisvad J.C."/>
            <person name="Nielsen K.L."/>
        </authorList>
    </citation>
    <scope>NUCLEOTIDE SEQUENCE</scope>
    <source>
        <strain evidence="1">IBT 19713</strain>
    </source>
</reference>
<dbReference type="EMBL" id="JAPQKS010000002">
    <property type="protein sequence ID" value="KAJ5247412.1"/>
    <property type="molecule type" value="Genomic_DNA"/>
</dbReference>
<sequence length="137" mass="15123">MIHLSFSNGFFRPPHLIRGLNVGYIKVKVVIQWNLPNRLSFSSRVPGTKVNNTVFSQANCALKNAKWKRSYHQQERLKTVPMMIRVTFACHISATSLPKGKGSSSICIHTEEFPGPNASGPSTQIDLTAQSQAVLSA</sequence>
<proteinExistence type="predicted"/>
<evidence type="ECO:0000313" key="1">
    <source>
        <dbReference type="EMBL" id="KAJ5247412.1"/>
    </source>
</evidence>
<reference evidence="1" key="1">
    <citation type="submission" date="2022-11" db="EMBL/GenBank/DDBJ databases">
        <authorList>
            <person name="Petersen C."/>
        </authorList>
    </citation>
    <scope>NUCLEOTIDE SEQUENCE</scope>
    <source>
        <strain evidence="1">IBT 19713</strain>
    </source>
</reference>
<name>A0A9W9PJT2_9EURO</name>
<dbReference type="AlphaFoldDB" id="A0A9W9PJT2"/>
<dbReference type="Proteomes" id="UP001150941">
    <property type="component" value="Unassembled WGS sequence"/>
</dbReference>
<dbReference type="GeneID" id="83198995"/>
<comment type="caution">
    <text evidence="1">The sequence shown here is derived from an EMBL/GenBank/DDBJ whole genome shotgun (WGS) entry which is preliminary data.</text>
</comment>
<keyword evidence="2" id="KW-1185">Reference proteome</keyword>
<evidence type="ECO:0000313" key="2">
    <source>
        <dbReference type="Proteomes" id="UP001150941"/>
    </source>
</evidence>
<dbReference type="RefSeq" id="XP_058334833.1">
    <property type="nucleotide sequence ID" value="XM_058471692.1"/>
</dbReference>
<protein>
    <submittedName>
        <fullName evidence="1">Uncharacterized protein</fullName>
    </submittedName>
</protein>
<accession>A0A9W9PJT2</accession>
<gene>
    <name evidence="1" type="ORF">N7468_002395</name>
</gene>